<evidence type="ECO:0000256" key="1">
    <source>
        <dbReference type="SAM" id="MobiDB-lite"/>
    </source>
</evidence>
<dbReference type="EMBL" id="BMAT01013006">
    <property type="protein sequence ID" value="GFS03652.1"/>
    <property type="molecule type" value="Genomic_DNA"/>
</dbReference>
<sequence>MSANSLRLDRYKNLMLSVQLTCAEPARRNPTHHDHHQDLHLNTQKRRGRTSPPTKVPQWCRCFDSEGHGKIPETKALRSRCDLYHRIY</sequence>
<accession>A0AAV4I2E5</accession>
<evidence type="ECO:0000313" key="3">
    <source>
        <dbReference type="Proteomes" id="UP000762676"/>
    </source>
</evidence>
<reference evidence="2 3" key="1">
    <citation type="journal article" date="2021" name="Elife">
        <title>Chloroplast acquisition without the gene transfer in kleptoplastic sea slugs, Plakobranchus ocellatus.</title>
        <authorList>
            <person name="Maeda T."/>
            <person name="Takahashi S."/>
            <person name="Yoshida T."/>
            <person name="Shimamura S."/>
            <person name="Takaki Y."/>
            <person name="Nagai Y."/>
            <person name="Toyoda A."/>
            <person name="Suzuki Y."/>
            <person name="Arimoto A."/>
            <person name="Ishii H."/>
            <person name="Satoh N."/>
            <person name="Nishiyama T."/>
            <person name="Hasebe M."/>
            <person name="Maruyama T."/>
            <person name="Minagawa J."/>
            <person name="Obokata J."/>
            <person name="Shigenobu S."/>
        </authorList>
    </citation>
    <scope>NUCLEOTIDE SEQUENCE [LARGE SCALE GENOMIC DNA]</scope>
</reference>
<protein>
    <submittedName>
        <fullName evidence="2">Uncharacterized protein</fullName>
    </submittedName>
</protein>
<organism evidence="2 3">
    <name type="scientific">Elysia marginata</name>
    <dbReference type="NCBI Taxonomy" id="1093978"/>
    <lineage>
        <taxon>Eukaryota</taxon>
        <taxon>Metazoa</taxon>
        <taxon>Spiralia</taxon>
        <taxon>Lophotrochozoa</taxon>
        <taxon>Mollusca</taxon>
        <taxon>Gastropoda</taxon>
        <taxon>Heterobranchia</taxon>
        <taxon>Euthyneura</taxon>
        <taxon>Panpulmonata</taxon>
        <taxon>Sacoglossa</taxon>
        <taxon>Placobranchoidea</taxon>
        <taxon>Plakobranchidae</taxon>
        <taxon>Elysia</taxon>
    </lineage>
</organism>
<dbReference type="Proteomes" id="UP000762676">
    <property type="component" value="Unassembled WGS sequence"/>
</dbReference>
<dbReference type="AlphaFoldDB" id="A0AAV4I2E5"/>
<feature type="compositionally biased region" description="Basic and acidic residues" evidence="1">
    <location>
        <begin position="25"/>
        <end position="39"/>
    </location>
</feature>
<name>A0AAV4I2E5_9GAST</name>
<evidence type="ECO:0000313" key="2">
    <source>
        <dbReference type="EMBL" id="GFS03652.1"/>
    </source>
</evidence>
<comment type="caution">
    <text evidence="2">The sequence shown here is derived from an EMBL/GenBank/DDBJ whole genome shotgun (WGS) entry which is preliminary data.</text>
</comment>
<gene>
    <name evidence="2" type="ORF">ElyMa_006476100</name>
</gene>
<proteinExistence type="predicted"/>
<feature type="region of interest" description="Disordered" evidence="1">
    <location>
        <begin position="25"/>
        <end position="55"/>
    </location>
</feature>
<keyword evidence="3" id="KW-1185">Reference proteome</keyword>